<dbReference type="GO" id="GO:1990333">
    <property type="term" value="C:mitotic checkpoint complex, CDC20-MAD2 subcomplex"/>
    <property type="evidence" value="ECO:0007669"/>
    <property type="project" value="EnsemblFungi"/>
</dbReference>
<evidence type="ECO:0000256" key="5">
    <source>
        <dbReference type="ARBA" id="ARBA00023242"/>
    </source>
</evidence>
<evidence type="ECO:0000313" key="11">
    <source>
        <dbReference type="Proteomes" id="UP000249293"/>
    </source>
</evidence>
<proteinExistence type="inferred from homology"/>
<dbReference type="EMBL" id="CP028773">
    <property type="protein sequence ID" value="AWU74728.1"/>
    <property type="molecule type" value="Genomic_DNA"/>
</dbReference>
<dbReference type="OrthoDB" id="1806at2759"/>
<dbReference type="EMBL" id="JQFK01000001">
    <property type="protein sequence ID" value="KGK40598.1"/>
    <property type="molecule type" value="Genomic_DNA"/>
</dbReference>
<reference evidence="10" key="1">
    <citation type="journal article" date="2014" name="Microb. Cell Fact.">
        <title>Exploiting Issatchenkia orientalis SD108 for succinic acid production.</title>
        <authorList>
            <person name="Xiao H."/>
            <person name="Shao Z."/>
            <person name="Jiang Y."/>
            <person name="Dole S."/>
            <person name="Zhao H."/>
        </authorList>
    </citation>
    <scope>NUCLEOTIDE SEQUENCE [LARGE SCALE GENOMIC DNA]</scope>
    <source>
        <strain evidence="10">SD108</strain>
    </source>
</reference>
<dbReference type="PANTHER" id="PTHR11842">
    <property type="entry name" value="MITOTIC SPINDLE ASSEMBLY CHECKPOINT PROTEIN MAD2"/>
    <property type="match status" value="1"/>
</dbReference>
<dbReference type="InterPro" id="IPR045091">
    <property type="entry name" value="Mad2-like"/>
</dbReference>
<dbReference type="HOGENOM" id="CLU_072097_0_0_1"/>
<protein>
    <recommendedName>
        <fullName evidence="7">HORMA domain-containing protein</fullName>
    </recommendedName>
</protein>
<feature type="domain" description="HORMA" evidence="7">
    <location>
        <begin position="11"/>
        <end position="198"/>
    </location>
</feature>
<dbReference type="AlphaFoldDB" id="A0A099P6A4"/>
<evidence type="ECO:0000256" key="1">
    <source>
        <dbReference type="ARBA" id="ARBA00004123"/>
    </source>
</evidence>
<name>A0A099P6A4_PICKU</name>
<dbReference type="eggNOG" id="KOG3285">
    <property type="taxonomic scope" value="Eukaryota"/>
</dbReference>
<keyword evidence="11" id="KW-1185">Reference proteome</keyword>
<dbReference type="Pfam" id="PF02301">
    <property type="entry name" value="HORMA"/>
    <property type="match status" value="1"/>
</dbReference>
<evidence type="ECO:0000256" key="6">
    <source>
        <dbReference type="ARBA" id="ARBA00023306"/>
    </source>
</evidence>
<keyword evidence="6" id="KW-0131">Cell cycle</keyword>
<keyword evidence="5" id="KW-0539">Nucleus</keyword>
<dbReference type="GeneID" id="40382439"/>
<dbReference type="RefSeq" id="XP_029320205.1">
    <property type="nucleotide sequence ID" value="XM_029464346.1"/>
</dbReference>
<dbReference type="GO" id="GO:0007094">
    <property type="term" value="P:mitotic spindle assembly checkpoint signaling"/>
    <property type="evidence" value="ECO:0007669"/>
    <property type="project" value="EnsemblFungi"/>
</dbReference>
<reference evidence="8 11" key="3">
    <citation type="submission" date="2018-06" db="EMBL/GenBank/DDBJ databases">
        <title>Population genomics shows no distinction between pathogenic Candida krusei and environmental Pichia kudriavzevii: One species, four names.</title>
        <authorList>
            <person name="Douglass A.P."/>
            <person name="Offei B."/>
            <person name="Braun-Galleani S."/>
            <person name="Coughlan A.Y."/>
            <person name="Martos A."/>
            <person name="Ortiz-Merino R.A."/>
            <person name="Byrne K.P."/>
            <person name="Wolfe K.H."/>
        </authorList>
    </citation>
    <scope>NUCLEOTIDE SEQUENCE [LARGE SCALE GENOMIC DNA]</scope>
    <source>
        <strain evidence="8 11">CBS573</strain>
    </source>
</reference>
<organism evidence="9 10">
    <name type="scientific">Pichia kudriavzevii</name>
    <name type="common">Yeast</name>
    <name type="synonym">Issatchenkia orientalis</name>
    <dbReference type="NCBI Taxonomy" id="4909"/>
    <lineage>
        <taxon>Eukaryota</taxon>
        <taxon>Fungi</taxon>
        <taxon>Dikarya</taxon>
        <taxon>Ascomycota</taxon>
        <taxon>Saccharomycotina</taxon>
        <taxon>Pichiomycetes</taxon>
        <taxon>Pichiales</taxon>
        <taxon>Pichiaceae</taxon>
        <taxon>Pichia</taxon>
    </lineage>
</organism>
<dbReference type="PROSITE" id="PS50815">
    <property type="entry name" value="HORMA"/>
    <property type="match status" value="1"/>
</dbReference>
<dbReference type="GO" id="GO:0005737">
    <property type="term" value="C:cytoplasm"/>
    <property type="evidence" value="ECO:0007669"/>
    <property type="project" value="TreeGrafter"/>
</dbReference>
<reference evidence="9" key="2">
    <citation type="submission" date="2014-08" db="EMBL/GenBank/DDBJ databases">
        <title>Exploiting Issatchenkia orientalis SD108 for Succinic Acid Production.</title>
        <authorList>
            <person name="Xiao H."/>
            <person name="Shao Z."/>
            <person name="Jiang Y."/>
            <person name="Dole S."/>
            <person name="Zhao H."/>
        </authorList>
    </citation>
    <scope>NUCLEOTIDE SEQUENCE [LARGE SCALE GENOMIC DNA]</scope>
    <source>
        <strain evidence="9">SD108</strain>
    </source>
</reference>
<evidence type="ECO:0000259" key="7">
    <source>
        <dbReference type="PROSITE" id="PS50815"/>
    </source>
</evidence>
<evidence type="ECO:0000256" key="3">
    <source>
        <dbReference type="ARBA" id="ARBA00022618"/>
    </source>
</evidence>
<dbReference type="PANTHER" id="PTHR11842:SF11">
    <property type="entry name" value="MITOTIC SPINDLE ASSEMBLY CHECKPOINT PROTEIN MAD2A"/>
    <property type="match status" value="1"/>
</dbReference>
<comment type="subcellular location">
    <subcellularLocation>
        <location evidence="1">Nucleus</location>
    </subcellularLocation>
</comment>
<dbReference type="GO" id="GO:0044774">
    <property type="term" value="P:mitotic DNA integrity checkpoint signaling"/>
    <property type="evidence" value="ECO:0007669"/>
    <property type="project" value="EnsemblFungi"/>
</dbReference>
<dbReference type="GO" id="GO:0000776">
    <property type="term" value="C:kinetochore"/>
    <property type="evidence" value="ECO:0007669"/>
    <property type="project" value="EnsemblFungi"/>
</dbReference>
<gene>
    <name evidence="8" type="ORF">C5L36_0A13030</name>
    <name evidence="9" type="ORF">JL09_g270</name>
</gene>
<evidence type="ECO:0000313" key="9">
    <source>
        <dbReference type="EMBL" id="KGK40598.1"/>
    </source>
</evidence>
<dbReference type="KEGG" id="pkz:C5L36_0A13030"/>
<dbReference type="SUPFAM" id="SSF56019">
    <property type="entry name" value="The spindle assembly checkpoint protein mad2"/>
    <property type="match status" value="1"/>
</dbReference>
<evidence type="ECO:0000313" key="10">
    <source>
        <dbReference type="Proteomes" id="UP000029867"/>
    </source>
</evidence>
<accession>A0A099P6A4</accession>
<dbReference type="GO" id="GO:0005654">
    <property type="term" value="C:nucleoplasm"/>
    <property type="evidence" value="ECO:0007669"/>
    <property type="project" value="TreeGrafter"/>
</dbReference>
<evidence type="ECO:0000256" key="4">
    <source>
        <dbReference type="ARBA" id="ARBA00022776"/>
    </source>
</evidence>
<sequence length="205" mass="24028">MTTAAGSLQIKGSSRVISDYFEICIHNILFQRHIYPKEEFKVIRKFGLNLVFSKNEEVIKYISQVISQLHRWIFTGKISWLTLLIVSKESEKISEKWMFNIDIIDRGNEQRESSKPIADIQQEIQVIIRQISSSVAILPEFEEPQTFKILVHTVGDLKPPKDWDDAKPFEEIDSRNGEIENVKFNEFQTNNHNISTYVTYQHRNQ</sequence>
<dbReference type="STRING" id="4909.A0A099P6A4"/>
<dbReference type="GO" id="GO:0051301">
    <property type="term" value="P:cell division"/>
    <property type="evidence" value="ECO:0007669"/>
    <property type="project" value="UniProtKB-KW"/>
</dbReference>
<evidence type="ECO:0000313" key="8">
    <source>
        <dbReference type="EMBL" id="AWU74728.1"/>
    </source>
</evidence>
<dbReference type="Proteomes" id="UP000249293">
    <property type="component" value="Chromosome 1"/>
</dbReference>
<dbReference type="Proteomes" id="UP000029867">
    <property type="component" value="Unassembled WGS sequence"/>
</dbReference>
<dbReference type="GO" id="GO:1902499">
    <property type="term" value="P:positive regulation of protein autoubiquitination"/>
    <property type="evidence" value="ECO:0007669"/>
    <property type="project" value="EnsemblFungi"/>
</dbReference>
<dbReference type="InterPro" id="IPR036570">
    <property type="entry name" value="HORMA_dom_sf"/>
</dbReference>
<evidence type="ECO:0000256" key="2">
    <source>
        <dbReference type="ARBA" id="ARBA00010348"/>
    </source>
</evidence>
<keyword evidence="3" id="KW-0132">Cell division</keyword>
<dbReference type="VEuPathDB" id="FungiDB:C5L36_0A13030"/>
<dbReference type="InterPro" id="IPR003511">
    <property type="entry name" value="HORMA_dom"/>
</dbReference>
<comment type="similarity">
    <text evidence="2">Belongs to the MAD2 family.</text>
</comment>
<dbReference type="Gene3D" id="3.30.900.10">
    <property type="entry name" value="HORMA domain"/>
    <property type="match status" value="1"/>
</dbReference>
<keyword evidence="4" id="KW-0498">Mitosis</keyword>